<dbReference type="Gene3D" id="3.40.50.300">
    <property type="entry name" value="P-loop containing nucleotide triphosphate hydrolases"/>
    <property type="match status" value="1"/>
</dbReference>
<dbReference type="EMBL" id="NRRL01000146">
    <property type="protein sequence ID" value="MBK1671117.1"/>
    <property type="molecule type" value="Genomic_DNA"/>
</dbReference>
<name>A0ABS1DLX4_9PROT</name>
<evidence type="ECO:0008006" key="3">
    <source>
        <dbReference type="Google" id="ProtNLM"/>
    </source>
</evidence>
<organism evidence="1 2">
    <name type="scientific">Rhodovibrio sodomensis</name>
    <dbReference type="NCBI Taxonomy" id="1088"/>
    <lineage>
        <taxon>Bacteria</taxon>
        <taxon>Pseudomonadati</taxon>
        <taxon>Pseudomonadota</taxon>
        <taxon>Alphaproteobacteria</taxon>
        <taxon>Rhodospirillales</taxon>
        <taxon>Rhodovibrionaceae</taxon>
        <taxon>Rhodovibrio</taxon>
    </lineage>
</organism>
<dbReference type="SUPFAM" id="SSF52540">
    <property type="entry name" value="P-loop containing nucleoside triphosphate hydrolases"/>
    <property type="match status" value="1"/>
</dbReference>
<accession>A0ABS1DLX4</accession>
<dbReference type="InterPro" id="IPR027417">
    <property type="entry name" value="P-loop_NTPase"/>
</dbReference>
<evidence type="ECO:0000313" key="2">
    <source>
        <dbReference type="Proteomes" id="UP001296873"/>
    </source>
</evidence>
<sequence length="335" mass="39424">MIECLNRFTNSQNYSGLYIPCTGQGEPGMWTPYRLRRVKEIFTGTHEGRETTRQSTVHARNLSERIQTLKVRSEFEKETSTDIEEPIFVCSAGWRSGSTLLQRMLMANERVLIWGEPFDRSGIVQKLADMCRPFTFEWPSSNFIFENIGSNRILSEEWIANLYPSLSDFRGAHRDMLLRLFKEPAEKNGYEYWGLKEVRFSVAQAEYLQYIFPNAKFIFIVRNPVDAYKSYLPWRRWFKEWPERPVLTPFEFGRVWNEKVNDFVRNSHKVNGLLIRYEELEGRVKDIENLVGFKVSKPSMLERNKGTPGQENEIHGLEKFIINLITFQAQKKVGY</sequence>
<reference evidence="1 2" key="1">
    <citation type="journal article" date="2020" name="Microorganisms">
        <title>Osmotic Adaptation and Compatible Solute Biosynthesis of Phototrophic Bacteria as Revealed from Genome Analyses.</title>
        <authorList>
            <person name="Imhoff J.F."/>
            <person name="Rahn T."/>
            <person name="Kunzel S."/>
            <person name="Keller A."/>
            <person name="Neulinger S.C."/>
        </authorList>
    </citation>
    <scope>NUCLEOTIDE SEQUENCE [LARGE SCALE GENOMIC DNA]</scope>
    <source>
        <strain evidence="1 2">DSM 9895</strain>
    </source>
</reference>
<protein>
    <recommendedName>
        <fullName evidence="3">Sulfotransferase</fullName>
    </recommendedName>
</protein>
<comment type="caution">
    <text evidence="1">The sequence shown here is derived from an EMBL/GenBank/DDBJ whole genome shotgun (WGS) entry which is preliminary data.</text>
</comment>
<dbReference type="Proteomes" id="UP001296873">
    <property type="component" value="Unassembled WGS sequence"/>
</dbReference>
<keyword evidence="2" id="KW-1185">Reference proteome</keyword>
<dbReference type="Pfam" id="PF13469">
    <property type="entry name" value="Sulfotransfer_3"/>
    <property type="match status" value="1"/>
</dbReference>
<proteinExistence type="predicted"/>
<evidence type="ECO:0000313" key="1">
    <source>
        <dbReference type="EMBL" id="MBK1671117.1"/>
    </source>
</evidence>
<gene>
    <name evidence="1" type="ORF">CKO28_24230</name>
</gene>